<dbReference type="InterPro" id="IPR004089">
    <property type="entry name" value="MCPsignal_dom"/>
</dbReference>
<feature type="transmembrane region" description="Helical" evidence="11">
    <location>
        <begin position="269"/>
        <end position="295"/>
    </location>
</feature>
<comment type="similarity">
    <text evidence="8">Belongs to the methyl-accepting chemotaxis (MCP) protein family.</text>
</comment>
<evidence type="ECO:0000256" key="6">
    <source>
        <dbReference type="ARBA" id="ARBA00023136"/>
    </source>
</evidence>
<evidence type="ECO:0000256" key="4">
    <source>
        <dbReference type="ARBA" id="ARBA00022692"/>
    </source>
</evidence>
<comment type="subcellular location">
    <subcellularLocation>
        <location evidence="1">Cell membrane</location>
        <topology evidence="1">Multi-pass membrane protein</topology>
    </subcellularLocation>
</comment>
<keyword evidence="10" id="KW-0175">Coiled coil</keyword>
<dbReference type="Proteomes" id="UP000295658">
    <property type="component" value="Unassembled WGS sequence"/>
</dbReference>
<dbReference type="Pfam" id="PF00015">
    <property type="entry name" value="MCPsignal"/>
    <property type="match status" value="1"/>
</dbReference>
<evidence type="ECO:0000256" key="1">
    <source>
        <dbReference type="ARBA" id="ARBA00004651"/>
    </source>
</evidence>
<evidence type="ECO:0000256" key="2">
    <source>
        <dbReference type="ARBA" id="ARBA00022475"/>
    </source>
</evidence>
<feature type="domain" description="HAMP" evidence="13">
    <location>
        <begin position="296"/>
        <end position="348"/>
    </location>
</feature>
<reference evidence="14 15" key="1">
    <citation type="submission" date="2019-03" db="EMBL/GenBank/DDBJ databases">
        <title>Genomic Encyclopedia of Type Strains, Phase IV (KMG-IV): sequencing the most valuable type-strain genomes for metagenomic binning, comparative biology and taxonomic classification.</title>
        <authorList>
            <person name="Goeker M."/>
        </authorList>
    </citation>
    <scope>NUCLEOTIDE SEQUENCE [LARGE SCALE GENOMIC DNA]</scope>
    <source>
        <strain evidence="14 15">DSM 24979</strain>
    </source>
</reference>
<evidence type="ECO:0000256" key="7">
    <source>
        <dbReference type="ARBA" id="ARBA00023224"/>
    </source>
</evidence>
<dbReference type="SUPFAM" id="SSF103190">
    <property type="entry name" value="Sensory domain-like"/>
    <property type="match status" value="1"/>
</dbReference>
<evidence type="ECO:0000313" key="14">
    <source>
        <dbReference type="EMBL" id="TCL51093.1"/>
    </source>
</evidence>
<keyword evidence="5 11" id="KW-1133">Transmembrane helix</keyword>
<dbReference type="CDD" id="cd12914">
    <property type="entry name" value="PDC1_DGC_like"/>
    <property type="match status" value="1"/>
</dbReference>
<dbReference type="SMART" id="SM00283">
    <property type="entry name" value="MA"/>
    <property type="match status" value="1"/>
</dbReference>
<dbReference type="Pfam" id="PF00672">
    <property type="entry name" value="HAMP"/>
    <property type="match status" value="1"/>
</dbReference>
<dbReference type="CDD" id="cd06225">
    <property type="entry name" value="HAMP"/>
    <property type="match status" value="1"/>
</dbReference>
<protein>
    <submittedName>
        <fullName evidence="14">Methyl-accepting chemotaxis sensory transducer with Cache sensor</fullName>
    </submittedName>
</protein>
<dbReference type="InterPro" id="IPR033479">
    <property type="entry name" value="dCache_1"/>
</dbReference>
<evidence type="ECO:0000256" key="5">
    <source>
        <dbReference type="ARBA" id="ARBA00022989"/>
    </source>
</evidence>
<keyword evidence="2" id="KW-1003">Cell membrane</keyword>
<dbReference type="InterPro" id="IPR029151">
    <property type="entry name" value="Sensor-like_sf"/>
</dbReference>
<sequence length="655" mass="72665">MRTVRSKLLIVIIPIVMLSLFMVAFLNHQKAKEFLEKQFEATAEAELGRLQVAVSEWIDYHQKLIEGLSLEGGWDVTHSEHNLQRLKQVQETWTSFEMIAIADATGQVHADGKAVSISDRPYFQEAMKGKTVISDVVVSRATNEKVIVIATPIREQGKIVGVLFGTVKTEKITDLVLNVEVGKTGYGYLIQRDGVLIAHPKKEYILEKNLLQEKNEKLVSLLKSVLAGHKGQGIYEFEGIKKYAFYAPIQSTGWGLVLTVPVEEATEQLYYLALLSFVTAAVVLLFAAVIVIMFASRLVRPLQQLSQLTKKVASGDLTVEIEHKSGDEVGQLSNHFQHMVYKMRDMLHQLHDSAERLHQCAQTFEITSEETKQATNQVAITMSEMSHGSVAIAQSVQDVTERVKKMMNELDCLIAEAEQMERAMLETIDVSTKGMNVLKTMSDTITSVARSSNDAVEAMKQLGERSQQVKEIVNVINHIMSQTNLLALNASIEAARAGEAGRGFAVVADEVRKLAEETERATEKIAHMIQQTYVETEQAIHIVSEGSKVTKLASEHMEEAKKAFNQISNNLLGTSKISEKVINRIKMIQSDSMTISENMQDVAAVTEEASASIEEVSASTEQQAAAAHQIFEQAKQVEQLADELSDMMSAFKLKG</sequence>
<dbReference type="Gene3D" id="6.10.340.10">
    <property type="match status" value="1"/>
</dbReference>
<dbReference type="AlphaFoldDB" id="A0A4R1QFA0"/>
<keyword evidence="7 9" id="KW-0807">Transducer</keyword>
<keyword evidence="4 11" id="KW-0812">Transmembrane</keyword>
<dbReference type="CDD" id="cd12912">
    <property type="entry name" value="PDC2_MCP_like"/>
    <property type="match status" value="1"/>
</dbReference>
<feature type="domain" description="Methyl-accepting transducer" evidence="12">
    <location>
        <begin position="367"/>
        <end position="617"/>
    </location>
</feature>
<dbReference type="EMBL" id="SLUL01000004">
    <property type="protein sequence ID" value="TCL51093.1"/>
    <property type="molecule type" value="Genomic_DNA"/>
</dbReference>
<evidence type="ECO:0000256" key="8">
    <source>
        <dbReference type="ARBA" id="ARBA00029447"/>
    </source>
</evidence>
<dbReference type="Pfam" id="PF02743">
    <property type="entry name" value="dCache_1"/>
    <property type="match status" value="1"/>
</dbReference>
<name>A0A4R1QFA0_9BACL</name>
<dbReference type="SUPFAM" id="SSF58104">
    <property type="entry name" value="Methyl-accepting chemotaxis protein (MCP) signaling domain"/>
    <property type="match status" value="1"/>
</dbReference>
<dbReference type="PROSITE" id="PS50111">
    <property type="entry name" value="CHEMOTAXIS_TRANSDUC_2"/>
    <property type="match status" value="1"/>
</dbReference>
<evidence type="ECO:0000259" key="13">
    <source>
        <dbReference type="PROSITE" id="PS50885"/>
    </source>
</evidence>
<gene>
    <name evidence="14" type="ORF">EDD69_104146</name>
</gene>
<proteinExistence type="inferred from homology"/>
<organism evidence="14 15">
    <name type="scientific">Thermolongibacillus altinsuensis</name>
    <dbReference type="NCBI Taxonomy" id="575256"/>
    <lineage>
        <taxon>Bacteria</taxon>
        <taxon>Bacillati</taxon>
        <taxon>Bacillota</taxon>
        <taxon>Bacilli</taxon>
        <taxon>Bacillales</taxon>
        <taxon>Anoxybacillaceae</taxon>
        <taxon>Thermolongibacillus</taxon>
    </lineage>
</organism>
<evidence type="ECO:0000256" key="9">
    <source>
        <dbReference type="PROSITE-ProRule" id="PRU00284"/>
    </source>
</evidence>
<feature type="coiled-coil region" evidence="10">
    <location>
        <begin position="396"/>
        <end position="423"/>
    </location>
</feature>
<dbReference type="GO" id="GO:0006935">
    <property type="term" value="P:chemotaxis"/>
    <property type="evidence" value="ECO:0007669"/>
    <property type="project" value="UniProtKB-KW"/>
</dbReference>
<dbReference type="Gene3D" id="3.30.450.20">
    <property type="entry name" value="PAS domain"/>
    <property type="match status" value="1"/>
</dbReference>
<evidence type="ECO:0000313" key="15">
    <source>
        <dbReference type="Proteomes" id="UP000295658"/>
    </source>
</evidence>
<feature type="transmembrane region" description="Helical" evidence="11">
    <location>
        <begin position="7"/>
        <end position="26"/>
    </location>
</feature>
<comment type="caution">
    <text evidence="14">The sequence shown here is derived from an EMBL/GenBank/DDBJ whole genome shotgun (WGS) entry which is preliminary data.</text>
</comment>
<evidence type="ECO:0000256" key="11">
    <source>
        <dbReference type="SAM" id="Phobius"/>
    </source>
</evidence>
<evidence type="ECO:0000256" key="3">
    <source>
        <dbReference type="ARBA" id="ARBA00022500"/>
    </source>
</evidence>
<dbReference type="InterPro" id="IPR003660">
    <property type="entry name" value="HAMP_dom"/>
</dbReference>
<dbReference type="PANTHER" id="PTHR32089:SF112">
    <property type="entry name" value="LYSOZYME-LIKE PROTEIN-RELATED"/>
    <property type="match status" value="1"/>
</dbReference>
<keyword evidence="15" id="KW-1185">Reference proteome</keyword>
<dbReference type="GO" id="GO:0005886">
    <property type="term" value="C:plasma membrane"/>
    <property type="evidence" value="ECO:0007669"/>
    <property type="project" value="UniProtKB-SubCell"/>
</dbReference>
<dbReference type="SMART" id="SM00304">
    <property type="entry name" value="HAMP"/>
    <property type="match status" value="1"/>
</dbReference>
<dbReference type="OrthoDB" id="9760371at2"/>
<evidence type="ECO:0000256" key="10">
    <source>
        <dbReference type="SAM" id="Coils"/>
    </source>
</evidence>
<keyword evidence="3" id="KW-0145">Chemotaxis</keyword>
<dbReference type="GO" id="GO:0007165">
    <property type="term" value="P:signal transduction"/>
    <property type="evidence" value="ECO:0007669"/>
    <property type="project" value="UniProtKB-KW"/>
</dbReference>
<dbReference type="PANTHER" id="PTHR32089">
    <property type="entry name" value="METHYL-ACCEPTING CHEMOTAXIS PROTEIN MCPB"/>
    <property type="match status" value="1"/>
</dbReference>
<keyword evidence="6 11" id="KW-0472">Membrane</keyword>
<dbReference type="Gene3D" id="1.10.287.950">
    <property type="entry name" value="Methyl-accepting chemotaxis protein"/>
    <property type="match status" value="1"/>
</dbReference>
<dbReference type="RefSeq" id="WP_132947853.1">
    <property type="nucleotide sequence ID" value="NZ_SLUL01000004.1"/>
</dbReference>
<accession>A0A4R1QFA0</accession>
<dbReference type="PROSITE" id="PS50885">
    <property type="entry name" value="HAMP"/>
    <property type="match status" value="1"/>
</dbReference>
<evidence type="ECO:0000259" key="12">
    <source>
        <dbReference type="PROSITE" id="PS50111"/>
    </source>
</evidence>